<comment type="caution">
    <text evidence="1">The sequence shown here is derived from an EMBL/GenBank/DDBJ whole genome shotgun (WGS) entry which is preliminary data.</text>
</comment>
<dbReference type="OrthoDB" id="5935720at2759"/>
<dbReference type="Proteomes" id="UP000054630">
    <property type="component" value="Unassembled WGS sequence"/>
</dbReference>
<reference evidence="1 2" key="1">
    <citation type="submission" date="2015-01" db="EMBL/GenBank/DDBJ databases">
        <title>Evolution of Trichinella species and genotypes.</title>
        <authorList>
            <person name="Korhonen P.K."/>
            <person name="Edoardo P."/>
            <person name="Giuseppe L.R."/>
            <person name="Gasser R.B."/>
        </authorList>
    </citation>
    <scope>NUCLEOTIDE SEQUENCE [LARGE SCALE GENOMIC DNA]</scope>
    <source>
        <strain evidence="1">ISS37</strain>
    </source>
</reference>
<gene>
    <name evidence="1" type="ORF">T07_13761</name>
</gene>
<organism evidence="1 2">
    <name type="scientific">Trichinella nelsoni</name>
    <dbReference type="NCBI Taxonomy" id="6336"/>
    <lineage>
        <taxon>Eukaryota</taxon>
        <taxon>Metazoa</taxon>
        <taxon>Ecdysozoa</taxon>
        <taxon>Nematoda</taxon>
        <taxon>Enoplea</taxon>
        <taxon>Dorylaimia</taxon>
        <taxon>Trichinellida</taxon>
        <taxon>Trichinellidae</taxon>
        <taxon>Trichinella</taxon>
    </lineage>
</organism>
<name>A0A0V0SMZ0_9BILA</name>
<sequence>MLGYINFTCTTGWLDSVAIEGSSTKKRESISQFDEISELDDSLCIKYESSKQSASIVSSIKDDRNFVTKSPAALKLCSAPHDVGGTVIMPLDVVQRLRRQPYRS</sequence>
<proteinExistence type="predicted"/>
<accession>A0A0V0SMZ0</accession>
<keyword evidence="2" id="KW-1185">Reference proteome</keyword>
<dbReference type="AlphaFoldDB" id="A0A0V0SMZ0"/>
<dbReference type="EMBL" id="JYDL01000002">
    <property type="protein sequence ID" value="KRX27829.1"/>
    <property type="molecule type" value="Genomic_DNA"/>
</dbReference>
<protein>
    <submittedName>
        <fullName evidence="1">Uncharacterized protein</fullName>
    </submittedName>
</protein>
<evidence type="ECO:0000313" key="1">
    <source>
        <dbReference type="EMBL" id="KRX27829.1"/>
    </source>
</evidence>
<evidence type="ECO:0000313" key="2">
    <source>
        <dbReference type="Proteomes" id="UP000054630"/>
    </source>
</evidence>